<evidence type="ECO:0000313" key="3">
    <source>
        <dbReference type="Proteomes" id="UP001430455"/>
    </source>
</evidence>
<gene>
    <name evidence="2" type="ORF">EGH23_19380</name>
</gene>
<organism evidence="2 3">
    <name type="scientific">Haloarcula nitratireducens</name>
    <dbReference type="NCBI Taxonomy" id="2487749"/>
    <lineage>
        <taxon>Archaea</taxon>
        <taxon>Methanobacteriati</taxon>
        <taxon>Methanobacteriota</taxon>
        <taxon>Stenosarchaea group</taxon>
        <taxon>Halobacteria</taxon>
        <taxon>Halobacteriales</taxon>
        <taxon>Haloarculaceae</taxon>
        <taxon>Haloarcula</taxon>
    </lineage>
</organism>
<proteinExistence type="predicted"/>
<dbReference type="InterPro" id="IPR036849">
    <property type="entry name" value="Enolase-like_C_sf"/>
</dbReference>
<dbReference type="Pfam" id="PF13378">
    <property type="entry name" value="MR_MLE_C"/>
    <property type="match status" value="1"/>
</dbReference>
<reference evidence="2 3" key="1">
    <citation type="submission" date="2021-06" db="EMBL/GenBank/DDBJ databases">
        <title>Halomicroarcula sp. a new haloarchaeum isolated from saline soil.</title>
        <authorList>
            <person name="Duran-Viseras A."/>
            <person name="Sanchez-Porro C."/>
            <person name="Ventosa A."/>
        </authorList>
    </citation>
    <scope>NUCLEOTIDE SEQUENCE [LARGE SCALE GENOMIC DNA]</scope>
    <source>
        <strain evidence="2 3">F27</strain>
    </source>
</reference>
<dbReference type="EMBL" id="RKLT01000013">
    <property type="protein sequence ID" value="MBX0297044.1"/>
    <property type="molecule type" value="Genomic_DNA"/>
</dbReference>
<dbReference type="RefSeq" id="WP_220581636.1">
    <property type="nucleotide sequence ID" value="NZ_RKLT01000013.1"/>
</dbReference>
<accession>A0AAW4PGT9</accession>
<evidence type="ECO:0000259" key="1">
    <source>
        <dbReference type="Pfam" id="PF13378"/>
    </source>
</evidence>
<dbReference type="Gene3D" id="3.20.20.120">
    <property type="entry name" value="Enolase-like C-terminal domain"/>
    <property type="match status" value="1"/>
</dbReference>
<dbReference type="InterPro" id="IPR029065">
    <property type="entry name" value="Enolase_C-like"/>
</dbReference>
<dbReference type="SUPFAM" id="SSF51604">
    <property type="entry name" value="Enolase C-terminal domain-like"/>
    <property type="match status" value="1"/>
</dbReference>
<evidence type="ECO:0000313" key="2">
    <source>
        <dbReference type="EMBL" id="MBX0297044.1"/>
    </source>
</evidence>
<feature type="domain" description="Enolase C-terminal" evidence="1">
    <location>
        <begin position="70"/>
        <end position="139"/>
    </location>
</feature>
<keyword evidence="3" id="KW-1185">Reference proteome</keyword>
<dbReference type="Proteomes" id="UP001430455">
    <property type="component" value="Unassembled WGS sequence"/>
</dbReference>
<protein>
    <recommendedName>
        <fullName evidence="1">Enolase C-terminal domain-containing protein</fullName>
    </recommendedName>
</protein>
<dbReference type="AlphaFoldDB" id="A0AAW4PGT9"/>
<name>A0AAW4PGT9_9EURY</name>
<comment type="caution">
    <text evidence="2">The sequence shown here is derived from an EMBL/GenBank/DDBJ whole genome shotgun (WGS) entry which is preliminary data.</text>
</comment>
<sequence length="140" mass="14819">MPSDLAVSGATVVRQRRQCRALGLRGTLWGGSLAPLLGGRRRDAIRAYATGHHFEHGALLTEQYNQIGDEAATNAELFGAVKAMVGLAPLGHAPAEDVELVARIREAVGPDVTLIVDTNYACNAATARQVGRELAGIDVY</sequence>